<dbReference type="Gene3D" id="3.40.190.10">
    <property type="entry name" value="Periplasmic binding protein-like II"/>
    <property type="match status" value="2"/>
</dbReference>
<accession>A0A1X7JEW7</accession>
<dbReference type="Proteomes" id="UP000193355">
    <property type="component" value="Unassembled WGS sequence"/>
</dbReference>
<dbReference type="AlphaFoldDB" id="A0A1X7JEW7"/>
<protein>
    <submittedName>
        <fullName evidence="3">Polar amino acid transport system substrate-binding protein</fullName>
    </submittedName>
</protein>
<dbReference type="RefSeq" id="WP_234986144.1">
    <property type="nucleotide sequence ID" value="NZ_FXBB01000011.1"/>
</dbReference>
<dbReference type="SUPFAM" id="SSF53850">
    <property type="entry name" value="Periplasmic binding protein-like II"/>
    <property type="match status" value="1"/>
</dbReference>
<reference evidence="4" key="1">
    <citation type="submission" date="2017-04" db="EMBL/GenBank/DDBJ databases">
        <authorList>
            <person name="Varghese N."/>
            <person name="Submissions S."/>
        </authorList>
    </citation>
    <scope>NUCLEOTIDE SEQUENCE [LARGE SCALE GENOMIC DNA]</scope>
    <source>
        <strain evidence="4">USBA 82</strain>
    </source>
</reference>
<evidence type="ECO:0000259" key="2">
    <source>
        <dbReference type="Pfam" id="PF00497"/>
    </source>
</evidence>
<feature type="domain" description="Solute-binding protein family 3/N-terminal" evidence="2">
    <location>
        <begin position="1"/>
        <end position="162"/>
    </location>
</feature>
<dbReference type="Pfam" id="PF00497">
    <property type="entry name" value="SBP_bac_3"/>
    <property type="match status" value="1"/>
</dbReference>
<evidence type="ECO:0000313" key="4">
    <source>
        <dbReference type="Proteomes" id="UP000193355"/>
    </source>
</evidence>
<keyword evidence="4" id="KW-1185">Reference proteome</keyword>
<dbReference type="InterPro" id="IPR001638">
    <property type="entry name" value="Solute-binding_3/MltF_N"/>
</dbReference>
<dbReference type="PANTHER" id="PTHR35936">
    <property type="entry name" value="MEMBRANE-BOUND LYTIC MUREIN TRANSGLYCOSYLASE F"/>
    <property type="match status" value="1"/>
</dbReference>
<proteinExistence type="predicted"/>
<name>A0A1X7JEW7_9BACT</name>
<keyword evidence="1" id="KW-0732">Signal</keyword>
<sequence>MVQHPERERDFHVSSPLVNDTQSFFHLKTFKFDWETVEDLKGTVIGATLGYSYGKVFDQGVRDGKLEIDWISTDLQNFHKLLAGRISLFPMNTLTGLDMIGKEFSPYLAKKIVYHPRPLRSEPLRLLISRATPEHKNLLDKFNQGLEELHRTGEYDEIANNYSITIDLKEVNDEKATEK</sequence>
<evidence type="ECO:0000313" key="3">
    <source>
        <dbReference type="EMBL" id="SMG26185.1"/>
    </source>
</evidence>
<dbReference type="EMBL" id="FXBB01000011">
    <property type="protein sequence ID" value="SMG26185.1"/>
    <property type="molecule type" value="Genomic_DNA"/>
</dbReference>
<organism evidence="3 4">
    <name type="scientific">Dethiosulfovibrio salsuginis</name>
    <dbReference type="NCBI Taxonomy" id="561720"/>
    <lineage>
        <taxon>Bacteria</taxon>
        <taxon>Thermotogati</taxon>
        <taxon>Synergistota</taxon>
        <taxon>Synergistia</taxon>
        <taxon>Synergistales</taxon>
        <taxon>Dethiosulfovibrionaceae</taxon>
        <taxon>Dethiosulfovibrio</taxon>
    </lineage>
</organism>
<dbReference type="PANTHER" id="PTHR35936:SF25">
    <property type="entry name" value="ABC TRANSPORTER SUBSTRATE-BINDING PROTEIN"/>
    <property type="match status" value="1"/>
</dbReference>
<evidence type="ECO:0000256" key="1">
    <source>
        <dbReference type="ARBA" id="ARBA00022729"/>
    </source>
</evidence>
<dbReference type="STRING" id="561720.SAMN06275492_11123"/>
<gene>
    <name evidence="3" type="ORF">SAMN06275492_11123</name>
</gene>